<evidence type="ECO:0008006" key="3">
    <source>
        <dbReference type="Google" id="ProtNLM"/>
    </source>
</evidence>
<sequence>MNTFDLLRNRSNCLSNYPTNKKQQQVINGNQKTKLDTFKENGITENPNTLPSQVIPVGKNYLDPLSRIKELSKLNELKRSISDIYIATLNTGSPRTLEKLMELELAMETIKWDTIRISKMRRFDEGIEDHNGKWKEQKQNFLWKEVGDPVSSKLFSAVLEIVFSNLRWDRNELNINGENLNHLRFVDDIVVFSENPDNLEYIQEEFNENAKIAGTEWTRSANDRIKWKALEEAFVQGQAGKEELVSD</sequence>
<accession>A0A4C1Z9Z1</accession>
<organism evidence="1 2">
    <name type="scientific">Eumeta variegata</name>
    <name type="common">Bagworm moth</name>
    <name type="synonym">Eumeta japonica</name>
    <dbReference type="NCBI Taxonomy" id="151549"/>
    <lineage>
        <taxon>Eukaryota</taxon>
        <taxon>Metazoa</taxon>
        <taxon>Ecdysozoa</taxon>
        <taxon>Arthropoda</taxon>
        <taxon>Hexapoda</taxon>
        <taxon>Insecta</taxon>
        <taxon>Pterygota</taxon>
        <taxon>Neoptera</taxon>
        <taxon>Endopterygota</taxon>
        <taxon>Lepidoptera</taxon>
        <taxon>Glossata</taxon>
        <taxon>Ditrysia</taxon>
        <taxon>Tineoidea</taxon>
        <taxon>Psychidae</taxon>
        <taxon>Oiketicinae</taxon>
        <taxon>Eumeta</taxon>
    </lineage>
</organism>
<proteinExistence type="predicted"/>
<gene>
    <name evidence="1" type="ORF">EVAR_46603_1</name>
</gene>
<evidence type="ECO:0000313" key="2">
    <source>
        <dbReference type="Proteomes" id="UP000299102"/>
    </source>
</evidence>
<name>A0A4C1Z9Z1_EUMVA</name>
<dbReference type="AlphaFoldDB" id="A0A4C1Z9Z1"/>
<comment type="caution">
    <text evidence="1">The sequence shown here is derived from an EMBL/GenBank/DDBJ whole genome shotgun (WGS) entry which is preliminary data.</text>
</comment>
<protein>
    <recommendedName>
        <fullName evidence="3">Reverse transcriptase domain-containing protein</fullName>
    </recommendedName>
</protein>
<dbReference type="OrthoDB" id="10033659at2759"/>
<dbReference type="EMBL" id="BGZK01001652">
    <property type="protein sequence ID" value="GBP83973.1"/>
    <property type="molecule type" value="Genomic_DNA"/>
</dbReference>
<keyword evidence="2" id="KW-1185">Reference proteome</keyword>
<evidence type="ECO:0000313" key="1">
    <source>
        <dbReference type="EMBL" id="GBP83973.1"/>
    </source>
</evidence>
<reference evidence="1 2" key="1">
    <citation type="journal article" date="2019" name="Commun. Biol.">
        <title>The bagworm genome reveals a unique fibroin gene that provides high tensile strength.</title>
        <authorList>
            <person name="Kono N."/>
            <person name="Nakamura H."/>
            <person name="Ohtoshi R."/>
            <person name="Tomita M."/>
            <person name="Numata K."/>
            <person name="Arakawa K."/>
        </authorList>
    </citation>
    <scope>NUCLEOTIDE SEQUENCE [LARGE SCALE GENOMIC DNA]</scope>
</reference>
<dbReference type="Proteomes" id="UP000299102">
    <property type="component" value="Unassembled WGS sequence"/>
</dbReference>